<feature type="transmembrane region" description="Helical" evidence="7">
    <location>
        <begin position="219"/>
        <end position="244"/>
    </location>
</feature>
<dbReference type="GO" id="GO:0055085">
    <property type="term" value="P:transmembrane transport"/>
    <property type="evidence" value="ECO:0007669"/>
    <property type="project" value="InterPro"/>
</dbReference>
<dbReference type="AlphaFoldDB" id="A0A1H9TYN9"/>
<dbReference type="InterPro" id="IPR035906">
    <property type="entry name" value="MetI-like_sf"/>
</dbReference>
<sequence length="310" mass="35828">MENSQRIPKKKALVTSKSKLKPNVMEKFIPYLFILPAMSFLVIFVLLPLLMSFFLSLTDWNLISSSFSWKGFDNYIRLFTDKTFWQVVGNTLIYGFISVTITVILATLLATMLDKKIRGINFLKGLIFLPYITPMVAVSVVWIWMFDQHFGLINWFLGLFGIDQVPWLTQSGWAMAAIIIMKIWKVVGYYTIILIAGLQNIPNDFYEAARTDGANERQIFFKITLPLLSPSLLFVMIVAIIASFQDFDQIYMMTQGGPADSTNMLIYYLYQFGFQFFEAGYASSVAVMLFITLFFITWLQTHFSKKWVHY</sequence>
<dbReference type="InterPro" id="IPR000515">
    <property type="entry name" value="MetI-like"/>
</dbReference>
<evidence type="ECO:0000313" key="10">
    <source>
        <dbReference type="Proteomes" id="UP000199687"/>
    </source>
</evidence>
<comment type="similarity">
    <text evidence="7">Belongs to the binding-protein-dependent transport system permease family.</text>
</comment>
<name>A0A1H9TYN9_9BACI</name>
<feature type="transmembrane region" description="Helical" evidence="7">
    <location>
        <begin position="279"/>
        <end position="299"/>
    </location>
</feature>
<dbReference type="PANTHER" id="PTHR30193">
    <property type="entry name" value="ABC TRANSPORTER PERMEASE PROTEIN"/>
    <property type="match status" value="1"/>
</dbReference>
<dbReference type="STRING" id="531814.SAMN04487944_11566"/>
<keyword evidence="4 7" id="KW-0812">Transmembrane</keyword>
<comment type="subcellular location">
    <subcellularLocation>
        <location evidence="1 7">Cell membrane</location>
        <topology evidence="1 7">Multi-pass membrane protein</topology>
    </subcellularLocation>
</comment>
<evidence type="ECO:0000256" key="2">
    <source>
        <dbReference type="ARBA" id="ARBA00022448"/>
    </source>
</evidence>
<evidence type="ECO:0000256" key="6">
    <source>
        <dbReference type="ARBA" id="ARBA00023136"/>
    </source>
</evidence>
<evidence type="ECO:0000256" key="7">
    <source>
        <dbReference type="RuleBase" id="RU363032"/>
    </source>
</evidence>
<evidence type="ECO:0000313" key="9">
    <source>
        <dbReference type="EMBL" id="SES02229.1"/>
    </source>
</evidence>
<dbReference type="RefSeq" id="WP_245711695.1">
    <property type="nucleotide sequence ID" value="NZ_FOGL01000015.1"/>
</dbReference>
<keyword evidence="6 7" id="KW-0472">Membrane</keyword>
<proteinExistence type="inferred from homology"/>
<evidence type="ECO:0000256" key="3">
    <source>
        <dbReference type="ARBA" id="ARBA00022475"/>
    </source>
</evidence>
<keyword evidence="5 7" id="KW-1133">Transmembrane helix</keyword>
<feature type="transmembrane region" description="Helical" evidence="7">
    <location>
        <begin position="92"/>
        <end position="113"/>
    </location>
</feature>
<keyword evidence="10" id="KW-1185">Reference proteome</keyword>
<evidence type="ECO:0000256" key="1">
    <source>
        <dbReference type="ARBA" id="ARBA00004651"/>
    </source>
</evidence>
<evidence type="ECO:0000259" key="8">
    <source>
        <dbReference type="PROSITE" id="PS50928"/>
    </source>
</evidence>
<gene>
    <name evidence="9" type="ORF">SAMN04487944_11566</name>
</gene>
<feature type="transmembrane region" description="Helical" evidence="7">
    <location>
        <begin position="125"/>
        <end position="145"/>
    </location>
</feature>
<organism evidence="9 10">
    <name type="scientific">Gracilibacillus ureilyticus</name>
    <dbReference type="NCBI Taxonomy" id="531814"/>
    <lineage>
        <taxon>Bacteria</taxon>
        <taxon>Bacillati</taxon>
        <taxon>Bacillota</taxon>
        <taxon>Bacilli</taxon>
        <taxon>Bacillales</taxon>
        <taxon>Bacillaceae</taxon>
        <taxon>Gracilibacillus</taxon>
    </lineage>
</organism>
<dbReference type="GO" id="GO:0005886">
    <property type="term" value="C:plasma membrane"/>
    <property type="evidence" value="ECO:0007669"/>
    <property type="project" value="UniProtKB-SubCell"/>
</dbReference>
<dbReference type="SUPFAM" id="SSF160964">
    <property type="entry name" value="MalF N-terminal region-like"/>
    <property type="match status" value="1"/>
</dbReference>
<feature type="domain" description="ABC transmembrane type-1" evidence="8">
    <location>
        <begin position="88"/>
        <end position="300"/>
    </location>
</feature>
<accession>A0A1H9TYN9</accession>
<dbReference type="SUPFAM" id="SSF161098">
    <property type="entry name" value="MetI-like"/>
    <property type="match status" value="1"/>
</dbReference>
<keyword evidence="2 7" id="KW-0813">Transport</keyword>
<dbReference type="Proteomes" id="UP000199687">
    <property type="component" value="Unassembled WGS sequence"/>
</dbReference>
<evidence type="ECO:0000256" key="5">
    <source>
        <dbReference type="ARBA" id="ARBA00022989"/>
    </source>
</evidence>
<dbReference type="Pfam" id="PF00528">
    <property type="entry name" value="BPD_transp_1"/>
    <property type="match status" value="1"/>
</dbReference>
<dbReference type="EMBL" id="FOGL01000015">
    <property type="protein sequence ID" value="SES02229.1"/>
    <property type="molecule type" value="Genomic_DNA"/>
</dbReference>
<dbReference type="InterPro" id="IPR051393">
    <property type="entry name" value="ABC_transporter_permease"/>
</dbReference>
<evidence type="ECO:0000256" key="4">
    <source>
        <dbReference type="ARBA" id="ARBA00022692"/>
    </source>
</evidence>
<reference evidence="9 10" key="1">
    <citation type="submission" date="2016-10" db="EMBL/GenBank/DDBJ databases">
        <authorList>
            <person name="de Groot N.N."/>
        </authorList>
    </citation>
    <scope>NUCLEOTIDE SEQUENCE [LARGE SCALE GENOMIC DNA]</scope>
    <source>
        <strain evidence="9 10">CGMCC 1.7727</strain>
    </source>
</reference>
<protein>
    <submittedName>
        <fullName evidence="9">Carbohydrate ABC transporter membrane protein 1, CUT1 family</fullName>
    </submittedName>
</protein>
<dbReference type="Gene3D" id="1.10.3720.10">
    <property type="entry name" value="MetI-like"/>
    <property type="match status" value="1"/>
</dbReference>
<dbReference type="PANTHER" id="PTHR30193:SF37">
    <property type="entry name" value="INNER MEMBRANE ABC TRANSPORTER PERMEASE PROTEIN YCJO"/>
    <property type="match status" value="1"/>
</dbReference>
<feature type="transmembrane region" description="Helical" evidence="7">
    <location>
        <begin position="173"/>
        <end position="198"/>
    </location>
</feature>
<dbReference type="CDD" id="cd06261">
    <property type="entry name" value="TM_PBP2"/>
    <property type="match status" value="1"/>
</dbReference>
<dbReference type="PROSITE" id="PS50928">
    <property type="entry name" value="ABC_TM1"/>
    <property type="match status" value="1"/>
</dbReference>
<feature type="transmembrane region" description="Helical" evidence="7">
    <location>
        <begin position="28"/>
        <end position="55"/>
    </location>
</feature>
<keyword evidence="3" id="KW-1003">Cell membrane</keyword>